<evidence type="ECO:0000256" key="2">
    <source>
        <dbReference type="ARBA" id="ARBA00007066"/>
    </source>
</evidence>
<keyword evidence="14" id="KW-1185">Reference proteome</keyword>
<comment type="subunit">
    <text evidence="3">Heterodimer of 2 subunits, IMMPL1 and IMMPL2.</text>
</comment>
<evidence type="ECO:0000259" key="13">
    <source>
        <dbReference type="Pfam" id="PF10502"/>
    </source>
</evidence>
<keyword evidence="7" id="KW-0999">Mitochondrion inner membrane</keyword>
<keyword evidence="8" id="KW-0378">Hydrolase</keyword>
<dbReference type="AlphaFoldDB" id="A0AAF5D226"/>
<sequence>IFYDRSCLMAKKVAKYSLVAFLSGTFIFDKIGFPSTVKGSSMEPTLKGIDSKDSFLTIQDVVWVNRLKKNPEKLDTIVFISPTNRHDMMIKRVIGVEGERVRFPKINDGKYFLIPKNYFCVGSDNINKNIVKDSSSFGAIPNGLIIGKATHIIWPPNRWRKLI</sequence>
<dbReference type="PRINTS" id="PR00727">
    <property type="entry name" value="LEADERPTASE"/>
</dbReference>
<organism evidence="14 15">
    <name type="scientific">Strongyloides stercoralis</name>
    <name type="common">Threadworm</name>
    <dbReference type="NCBI Taxonomy" id="6248"/>
    <lineage>
        <taxon>Eukaryota</taxon>
        <taxon>Metazoa</taxon>
        <taxon>Ecdysozoa</taxon>
        <taxon>Nematoda</taxon>
        <taxon>Chromadorea</taxon>
        <taxon>Rhabditida</taxon>
        <taxon>Tylenchina</taxon>
        <taxon>Panagrolaimomorpha</taxon>
        <taxon>Strongyloidoidea</taxon>
        <taxon>Strongyloididae</taxon>
        <taxon>Strongyloides</taxon>
    </lineage>
</organism>
<evidence type="ECO:0000256" key="5">
    <source>
        <dbReference type="ARBA" id="ARBA00022670"/>
    </source>
</evidence>
<dbReference type="WBParaSite" id="TCONS_00005524.p1">
    <property type="protein sequence ID" value="TCONS_00005524.p1"/>
    <property type="gene ID" value="XLOC_003802"/>
</dbReference>
<name>A0AAF5D226_STRER</name>
<evidence type="ECO:0000256" key="1">
    <source>
        <dbReference type="ARBA" id="ARBA00004434"/>
    </source>
</evidence>
<evidence type="ECO:0000256" key="3">
    <source>
        <dbReference type="ARBA" id="ARBA00011805"/>
    </source>
</evidence>
<feature type="active site" evidence="12">
    <location>
        <position position="41"/>
    </location>
</feature>
<dbReference type="GO" id="GO:0006627">
    <property type="term" value="P:protein processing involved in protein targeting to mitochondrion"/>
    <property type="evidence" value="ECO:0007669"/>
    <property type="project" value="InterPro"/>
</dbReference>
<dbReference type="SUPFAM" id="SSF51306">
    <property type="entry name" value="LexA/Signal peptidase"/>
    <property type="match status" value="1"/>
</dbReference>
<dbReference type="InterPro" id="IPR019756">
    <property type="entry name" value="Pept_S26A_signal_pept_1_Ser-AS"/>
</dbReference>
<dbReference type="PANTHER" id="PTHR46041">
    <property type="entry name" value="MITOCHONDRIAL INNER MEMBRANE PROTEASE SUBUNIT 2"/>
    <property type="match status" value="1"/>
</dbReference>
<reference evidence="15" key="1">
    <citation type="submission" date="2024-02" db="UniProtKB">
        <authorList>
            <consortium name="WormBaseParasite"/>
        </authorList>
    </citation>
    <scope>IDENTIFICATION</scope>
</reference>
<proteinExistence type="inferred from homology"/>
<evidence type="ECO:0000256" key="4">
    <source>
        <dbReference type="ARBA" id="ARBA00013650"/>
    </source>
</evidence>
<dbReference type="InterPro" id="IPR000223">
    <property type="entry name" value="Pept_S26A_signal_pept_1"/>
</dbReference>
<dbReference type="Pfam" id="PF10502">
    <property type="entry name" value="Peptidase_S26"/>
    <property type="match status" value="1"/>
</dbReference>
<keyword evidence="11" id="KW-0472">Membrane</keyword>
<evidence type="ECO:0000256" key="7">
    <source>
        <dbReference type="ARBA" id="ARBA00022792"/>
    </source>
</evidence>
<dbReference type="InterPro" id="IPR036286">
    <property type="entry name" value="LexA/Signal_pep-like_sf"/>
</dbReference>
<dbReference type="GO" id="GO:0006465">
    <property type="term" value="P:signal peptide processing"/>
    <property type="evidence" value="ECO:0007669"/>
    <property type="project" value="InterPro"/>
</dbReference>
<evidence type="ECO:0000256" key="6">
    <source>
        <dbReference type="ARBA" id="ARBA00022692"/>
    </source>
</evidence>
<keyword evidence="9" id="KW-1133">Transmembrane helix</keyword>
<dbReference type="Proteomes" id="UP000035681">
    <property type="component" value="Unplaced"/>
</dbReference>
<evidence type="ECO:0000256" key="10">
    <source>
        <dbReference type="ARBA" id="ARBA00023128"/>
    </source>
</evidence>
<evidence type="ECO:0000256" key="11">
    <source>
        <dbReference type="ARBA" id="ARBA00023136"/>
    </source>
</evidence>
<keyword evidence="10" id="KW-0496">Mitochondrion</keyword>
<accession>A0AAF5D226</accession>
<feature type="domain" description="Peptidase S26" evidence="13">
    <location>
        <begin position="13"/>
        <end position="103"/>
    </location>
</feature>
<dbReference type="InterPro" id="IPR019533">
    <property type="entry name" value="Peptidase_S26"/>
</dbReference>
<evidence type="ECO:0000256" key="12">
    <source>
        <dbReference type="PIRSR" id="PIRSR600223-1"/>
    </source>
</evidence>
<feature type="active site" evidence="12">
    <location>
        <position position="91"/>
    </location>
</feature>
<dbReference type="PANTHER" id="PTHR46041:SF2">
    <property type="entry name" value="MITOCHONDRIAL INNER MEMBRANE PROTEASE SUBUNIT 2"/>
    <property type="match status" value="1"/>
</dbReference>
<dbReference type="CDD" id="cd06530">
    <property type="entry name" value="S26_SPase_I"/>
    <property type="match status" value="1"/>
</dbReference>
<dbReference type="Gene3D" id="2.10.109.10">
    <property type="entry name" value="Umud Fragment, subunit A"/>
    <property type="match status" value="1"/>
</dbReference>
<protein>
    <recommendedName>
        <fullName evidence="4">Mitochondrial inner membrane protease subunit 2</fullName>
    </recommendedName>
</protein>
<dbReference type="GO" id="GO:0042720">
    <property type="term" value="C:mitochondrial inner membrane peptidase complex"/>
    <property type="evidence" value="ECO:0007669"/>
    <property type="project" value="InterPro"/>
</dbReference>
<comment type="similarity">
    <text evidence="2">Belongs to the peptidase S26 family. IMP2 subfamily.</text>
</comment>
<evidence type="ECO:0000313" key="14">
    <source>
        <dbReference type="Proteomes" id="UP000035681"/>
    </source>
</evidence>
<dbReference type="PROSITE" id="PS00501">
    <property type="entry name" value="SPASE_I_1"/>
    <property type="match status" value="1"/>
</dbReference>
<comment type="subcellular location">
    <subcellularLocation>
        <location evidence="1">Mitochondrion inner membrane</location>
        <topology evidence="1">Single-pass membrane protein</topology>
    </subcellularLocation>
</comment>
<evidence type="ECO:0000256" key="9">
    <source>
        <dbReference type="ARBA" id="ARBA00022989"/>
    </source>
</evidence>
<evidence type="ECO:0000313" key="15">
    <source>
        <dbReference type="WBParaSite" id="TCONS_00005524.p1"/>
    </source>
</evidence>
<evidence type="ECO:0000256" key="8">
    <source>
        <dbReference type="ARBA" id="ARBA00022801"/>
    </source>
</evidence>
<dbReference type="GO" id="GO:0004252">
    <property type="term" value="F:serine-type endopeptidase activity"/>
    <property type="evidence" value="ECO:0007669"/>
    <property type="project" value="InterPro"/>
</dbReference>
<keyword evidence="6" id="KW-0812">Transmembrane</keyword>
<keyword evidence="5" id="KW-0645">Protease</keyword>
<dbReference type="InterPro" id="IPR037730">
    <property type="entry name" value="IMP2"/>
</dbReference>